<dbReference type="InterPro" id="IPR003959">
    <property type="entry name" value="ATPase_AAA_core"/>
</dbReference>
<name>A0A5D3WML4_9BACT</name>
<feature type="domain" description="AAA+ ATPase" evidence="3">
    <location>
        <begin position="251"/>
        <end position="386"/>
    </location>
</feature>
<evidence type="ECO:0000256" key="1">
    <source>
        <dbReference type="ARBA" id="ARBA00022741"/>
    </source>
</evidence>
<dbReference type="InterPro" id="IPR003593">
    <property type="entry name" value="AAA+_ATPase"/>
</dbReference>
<dbReference type="SMART" id="SM00382">
    <property type="entry name" value="AAA"/>
    <property type="match status" value="2"/>
</dbReference>
<dbReference type="AlphaFoldDB" id="A0A5D3WML4"/>
<comment type="caution">
    <text evidence="4">The sequence shown here is derived from an EMBL/GenBank/DDBJ whole genome shotgun (WGS) entry which is preliminary data.</text>
</comment>
<dbReference type="PANTHER" id="PTHR23077:SF27">
    <property type="entry name" value="ATPASE FAMILY GENE 2 PROTEIN HOMOLOG A"/>
    <property type="match status" value="1"/>
</dbReference>
<keyword evidence="2" id="KW-0067">ATP-binding</keyword>
<evidence type="ECO:0000313" key="4">
    <source>
        <dbReference type="EMBL" id="TYO99673.1"/>
    </source>
</evidence>
<dbReference type="EMBL" id="VNIB01000002">
    <property type="protein sequence ID" value="TYO99673.1"/>
    <property type="molecule type" value="Genomic_DNA"/>
</dbReference>
<evidence type="ECO:0000256" key="2">
    <source>
        <dbReference type="ARBA" id="ARBA00022840"/>
    </source>
</evidence>
<dbReference type="PANTHER" id="PTHR23077">
    <property type="entry name" value="AAA-FAMILY ATPASE"/>
    <property type="match status" value="1"/>
</dbReference>
<dbReference type="Proteomes" id="UP000324159">
    <property type="component" value="Unassembled WGS sequence"/>
</dbReference>
<proteinExistence type="predicted"/>
<dbReference type="Gene3D" id="3.40.50.300">
    <property type="entry name" value="P-loop containing nucleotide triphosphate hydrolases"/>
    <property type="match status" value="2"/>
</dbReference>
<protein>
    <submittedName>
        <fullName evidence="4">SpoVK/Ycf46/Vps4 family AAA+-type ATPase</fullName>
    </submittedName>
</protein>
<dbReference type="SUPFAM" id="SSF52540">
    <property type="entry name" value="P-loop containing nucleoside triphosphate hydrolases"/>
    <property type="match status" value="2"/>
</dbReference>
<dbReference type="InterPro" id="IPR050168">
    <property type="entry name" value="AAA_ATPase_domain"/>
</dbReference>
<keyword evidence="5" id="KW-1185">Reference proteome</keyword>
<dbReference type="RefSeq" id="WP_148894979.1">
    <property type="nucleotide sequence ID" value="NZ_VNIB01000002.1"/>
</dbReference>
<dbReference type="GO" id="GO:0016887">
    <property type="term" value="F:ATP hydrolysis activity"/>
    <property type="evidence" value="ECO:0007669"/>
    <property type="project" value="InterPro"/>
</dbReference>
<organism evidence="4 5">
    <name type="scientific">Geothermobacter ehrlichii</name>
    <dbReference type="NCBI Taxonomy" id="213224"/>
    <lineage>
        <taxon>Bacteria</taxon>
        <taxon>Pseudomonadati</taxon>
        <taxon>Thermodesulfobacteriota</taxon>
        <taxon>Desulfuromonadia</taxon>
        <taxon>Desulfuromonadales</taxon>
        <taxon>Geothermobacteraceae</taxon>
        <taxon>Geothermobacter</taxon>
    </lineage>
</organism>
<dbReference type="GO" id="GO:0005524">
    <property type="term" value="F:ATP binding"/>
    <property type="evidence" value="ECO:0007669"/>
    <property type="project" value="UniProtKB-KW"/>
</dbReference>
<evidence type="ECO:0000259" key="3">
    <source>
        <dbReference type="SMART" id="SM00382"/>
    </source>
</evidence>
<gene>
    <name evidence="4" type="ORF">EDC39_102198</name>
</gene>
<reference evidence="4 5" key="1">
    <citation type="submission" date="2019-07" db="EMBL/GenBank/DDBJ databases">
        <title>Genomic Encyclopedia of Type Strains, Phase IV (KMG-IV): sequencing the most valuable type-strain genomes for metagenomic binning, comparative biology and taxonomic classification.</title>
        <authorList>
            <person name="Goeker M."/>
        </authorList>
    </citation>
    <scope>NUCLEOTIDE SEQUENCE [LARGE SCALE GENOMIC DNA]</scope>
    <source>
        <strain evidence="4 5">SS015</strain>
    </source>
</reference>
<keyword evidence="1" id="KW-0547">Nucleotide-binding</keyword>
<dbReference type="Pfam" id="PF00004">
    <property type="entry name" value="AAA"/>
    <property type="match status" value="2"/>
</dbReference>
<dbReference type="InterPro" id="IPR027417">
    <property type="entry name" value="P-loop_NTPase"/>
</dbReference>
<dbReference type="CDD" id="cd19481">
    <property type="entry name" value="RecA-like_protease"/>
    <property type="match status" value="1"/>
</dbReference>
<dbReference type="GO" id="GO:0005737">
    <property type="term" value="C:cytoplasm"/>
    <property type="evidence" value="ECO:0007669"/>
    <property type="project" value="TreeGrafter"/>
</dbReference>
<dbReference type="OrthoDB" id="9809379at2"/>
<sequence length="694" mass="77924">MVDRYEQKVIAGYLWNLLQVGKLPFAVMDGLCGSIPSILTYLGISDEDGKLRELLKLCCEGGGQAEGSRRAFHVMRQATQALLAKRVDSLQNAEPGILERNIRELVSQIQLDRDETAFLGMLLRYRIHEPLYELFNALTQAGFGTMPLCASCLGLGTRRLHILLTRGGRLFRSGVIVPGLGIGKDIDDSFDLSKKILHAFEKSLADCEDILSCLLGHVEQASLEWSDYDHIALERDRLARFLKQAVARRLKGINVLLYGPVGTGKTEFSKTLAAQLGFSLYALGEQDEQGEEPTRHERISSLQVMQNLLRFQQKSLLLFDEMDDLLENAGAATFIPGEKNSGSKVFIHRLLEDNPVPVIWTINRVSNLTPSIIRRMSFAIEMKNPPLALRQRVWQRHLAKEGLELSTGDLKQLTRLDLPPAVVSNAVRFARFTGGAVEDFKCAADSIVKAMKGGGPARPERVEESFAPRLSVADCNLMELADLVAERGKRNVSFCLYGPSGTGKTAYVRYLADRMQMPVLVKHASDLLSMWVGETERNIANAFAEARENESFLVFDEVDSLLGDRRMANASWEISQVNEMLTWMEQHPLPFACTTNLKAHLDPAAMRRFTFKCRFDYLGPEQVVHAFRHFFGLVLAPEKARELTCLTPGDFVVVRKKADFYGGCDIEQYVEWLRWEVQNKNEAIGSRIGFTRMT</sequence>
<evidence type="ECO:0000313" key="5">
    <source>
        <dbReference type="Proteomes" id="UP000324159"/>
    </source>
</evidence>
<feature type="domain" description="AAA+ ATPase" evidence="3">
    <location>
        <begin position="490"/>
        <end position="621"/>
    </location>
</feature>
<accession>A0A5D3WML4</accession>